<evidence type="ECO:0000256" key="3">
    <source>
        <dbReference type="ARBA" id="ARBA00023125"/>
    </source>
</evidence>
<evidence type="ECO:0000313" key="8">
    <source>
        <dbReference type="EMBL" id="RUO19687.1"/>
    </source>
</evidence>
<dbReference type="AlphaFoldDB" id="A0A432VTH6"/>
<sequence length="206" mass="22633">MIGRLQGTLVAKHAPELLIDVQGVGYEVQLPMTCFYELPEIGQQATLWVHFVVREDAQLLFGFNTLDERALFRLLIKAQGVGPKMALGIMSSMSAPQFIQSVRSGDLSTLVKIPGVGKKTAERLLVEMRDRLKDFRGAEMDTGLPGATPVVPTEYAEMPPSARDEALSALLALGYKENQAQPVLKRVFNEGMSSEELIRAALKAMM</sequence>
<dbReference type="InterPro" id="IPR000085">
    <property type="entry name" value="RuvA"/>
</dbReference>
<evidence type="ECO:0000256" key="6">
    <source>
        <dbReference type="HAMAP-Rule" id="MF_00031"/>
    </source>
</evidence>
<dbReference type="Gene3D" id="2.40.50.140">
    <property type="entry name" value="Nucleic acid-binding proteins"/>
    <property type="match status" value="1"/>
</dbReference>
<dbReference type="HAMAP" id="MF_00031">
    <property type="entry name" value="DNA_HJ_migration_RuvA"/>
    <property type="match status" value="1"/>
</dbReference>
<keyword evidence="9" id="KW-1185">Reference proteome</keyword>
<dbReference type="GO" id="GO:0006310">
    <property type="term" value="P:DNA recombination"/>
    <property type="evidence" value="ECO:0007669"/>
    <property type="project" value="UniProtKB-UniRule"/>
</dbReference>
<dbReference type="InterPro" id="IPR010994">
    <property type="entry name" value="RuvA_2-like"/>
</dbReference>
<evidence type="ECO:0000256" key="4">
    <source>
        <dbReference type="ARBA" id="ARBA00023172"/>
    </source>
</evidence>
<comment type="subunit">
    <text evidence="6">Homotetramer. Forms an RuvA(8)-RuvB(12)-Holliday junction (HJ) complex. HJ DNA is sandwiched between 2 RuvA tetramers; dsDNA enters through RuvA and exits via RuvB. An RuvB hexamer assembles on each DNA strand where it exits the tetramer. Each RuvB hexamer is contacted by two RuvA subunits (via domain III) on 2 adjacent RuvB subunits; this complex drives branch migration. In the full resolvosome a probable DNA-RuvA(4)-RuvB(12)-RuvC(2) complex forms which resolves the HJ.</text>
</comment>
<dbReference type="Pfam" id="PF01330">
    <property type="entry name" value="RuvA_N"/>
    <property type="match status" value="1"/>
</dbReference>
<evidence type="ECO:0000256" key="2">
    <source>
        <dbReference type="ARBA" id="ARBA00022763"/>
    </source>
</evidence>
<dbReference type="GO" id="GO:0000400">
    <property type="term" value="F:four-way junction DNA binding"/>
    <property type="evidence" value="ECO:0007669"/>
    <property type="project" value="UniProtKB-UniRule"/>
</dbReference>
<dbReference type="GO" id="GO:0048476">
    <property type="term" value="C:Holliday junction resolvase complex"/>
    <property type="evidence" value="ECO:0007669"/>
    <property type="project" value="UniProtKB-UniRule"/>
</dbReference>
<organism evidence="8 9">
    <name type="scientific">Aliidiomarina iranensis</name>
    <dbReference type="NCBI Taxonomy" id="1434071"/>
    <lineage>
        <taxon>Bacteria</taxon>
        <taxon>Pseudomonadati</taxon>
        <taxon>Pseudomonadota</taxon>
        <taxon>Gammaproteobacteria</taxon>
        <taxon>Alteromonadales</taxon>
        <taxon>Idiomarinaceae</taxon>
        <taxon>Aliidiomarina</taxon>
    </lineage>
</organism>
<proteinExistence type="inferred from homology"/>
<dbReference type="SUPFAM" id="SSF50249">
    <property type="entry name" value="Nucleic acid-binding proteins"/>
    <property type="match status" value="1"/>
</dbReference>
<dbReference type="SUPFAM" id="SSF47781">
    <property type="entry name" value="RuvA domain 2-like"/>
    <property type="match status" value="1"/>
</dbReference>
<dbReference type="InterPro" id="IPR036267">
    <property type="entry name" value="RuvA_C_sf"/>
</dbReference>
<feature type="region of interest" description="Domain I" evidence="6">
    <location>
        <begin position="1"/>
        <end position="64"/>
    </location>
</feature>
<evidence type="ECO:0000256" key="1">
    <source>
        <dbReference type="ARBA" id="ARBA00022490"/>
    </source>
</evidence>
<comment type="domain">
    <text evidence="6">Has three domains with a flexible linker between the domains II and III and assumes an 'L' shape. Domain III is highly mobile and contacts RuvB.</text>
</comment>
<dbReference type="GO" id="GO:0006281">
    <property type="term" value="P:DNA repair"/>
    <property type="evidence" value="ECO:0007669"/>
    <property type="project" value="UniProtKB-UniRule"/>
</dbReference>
<evidence type="ECO:0000259" key="7">
    <source>
        <dbReference type="SMART" id="SM00278"/>
    </source>
</evidence>
<evidence type="ECO:0000256" key="5">
    <source>
        <dbReference type="ARBA" id="ARBA00023204"/>
    </source>
</evidence>
<protein>
    <recommendedName>
        <fullName evidence="6">Holliday junction branch migration complex subunit RuvA</fullName>
    </recommendedName>
</protein>
<dbReference type="SMART" id="SM00278">
    <property type="entry name" value="HhH1"/>
    <property type="match status" value="2"/>
</dbReference>
<name>A0A432VTH6_9GAMM</name>
<dbReference type="InterPro" id="IPR011114">
    <property type="entry name" value="RuvA_C"/>
</dbReference>
<dbReference type="SUPFAM" id="SSF46929">
    <property type="entry name" value="DNA helicase RuvA subunit, C-terminal domain"/>
    <property type="match status" value="1"/>
</dbReference>
<dbReference type="Proteomes" id="UP000288395">
    <property type="component" value="Unassembled WGS sequence"/>
</dbReference>
<feature type="domain" description="Helix-hairpin-helix DNA-binding motif class 1" evidence="7">
    <location>
        <begin position="73"/>
        <end position="92"/>
    </location>
</feature>
<dbReference type="CDD" id="cd14332">
    <property type="entry name" value="UBA_RuvA_C"/>
    <property type="match status" value="1"/>
</dbReference>
<feature type="domain" description="Helix-hairpin-helix DNA-binding motif class 1" evidence="7">
    <location>
        <begin position="108"/>
        <end position="127"/>
    </location>
</feature>
<keyword evidence="1 6" id="KW-0963">Cytoplasm</keyword>
<keyword evidence="5 6" id="KW-0234">DNA repair</keyword>
<reference evidence="9" key="1">
    <citation type="journal article" date="2018" name="Front. Microbiol.">
        <title>Genome-Based Analysis Reveals the Taxonomy and Diversity of the Family Idiomarinaceae.</title>
        <authorList>
            <person name="Liu Y."/>
            <person name="Lai Q."/>
            <person name="Shao Z."/>
        </authorList>
    </citation>
    <scope>NUCLEOTIDE SEQUENCE [LARGE SCALE GENOMIC DNA]</scope>
    <source>
        <strain evidence="9">GBPy7</strain>
    </source>
</reference>
<dbReference type="GO" id="GO:0005737">
    <property type="term" value="C:cytoplasm"/>
    <property type="evidence" value="ECO:0007669"/>
    <property type="project" value="UniProtKB-SubCell"/>
</dbReference>
<dbReference type="GO" id="GO:0009378">
    <property type="term" value="F:four-way junction helicase activity"/>
    <property type="evidence" value="ECO:0007669"/>
    <property type="project" value="InterPro"/>
</dbReference>
<dbReference type="InterPro" id="IPR012340">
    <property type="entry name" value="NA-bd_OB-fold"/>
</dbReference>
<gene>
    <name evidence="6" type="primary">ruvA</name>
    <name evidence="8" type="ORF">CWE08_09685</name>
</gene>
<comment type="similarity">
    <text evidence="6">Belongs to the RuvA family.</text>
</comment>
<dbReference type="EMBL" id="PIPJ01000007">
    <property type="protein sequence ID" value="RUO19687.1"/>
    <property type="molecule type" value="Genomic_DNA"/>
</dbReference>
<dbReference type="GO" id="GO:0009379">
    <property type="term" value="C:Holliday junction helicase complex"/>
    <property type="evidence" value="ECO:0007669"/>
    <property type="project" value="InterPro"/>
</dbReference>
<dbReference type="Gene3D" id="1.10.150.20">
    <property type="entry name" value="5' to 3' exonuclease, C-terminal subdomain"/>
    <property type="match status" value="1"/>
</dbReference>
<dbReference type="Pfam" id="PF07499">
    <property type="entry name" value="RuvA_C"/>
    <property type="match status" value="1"/>
</dbReference>
<dbReference type="Gene3D" id="1.10.8.10">
    <property type="entry name" value="DNA helicase RuvA subunit, C-terminal domain"/>
    <property type="match status" value="1"/>
</dbReference>
<comment type="function">
    <text evidence="6">The RuvA-RuvB-RuvC complex processes Holliday junction (HJ) DNA during genetic recombination and DNA repair, while the RuvA-RuvB complex plays an important role in the rescue of blocked DNA replication forks via replication fork reversal (RFR). RuvA specifically binds to HJ cruciform DNA, conferring on it an open structure. The RuvB hexamer acts as an ATP-dependent pump, pulling dsDNA into and through the RuvAB complex. HJ branch migration allows RuvC to scan DNA until it finds its consensus sequence, where it cleaves and resolves the cruciform DNA.</text>
</comment>
<comment type="caution">
    <text evidence="8">The sequence shown here is derived from an EMBL/GenBank/DDBJ whole genome shotgun (WGS) entry which is preliminary data.</text>
</comment>
<dbReference type="RefSeq" id="WP_126767820.1">
    <property type="nucleotide sequence ID" value="NZ_PIPJ01000007.1"/>
</dbReference>
<keyword evidence="3 6" id="KW-0238">DNA-binding</keyword>
<dbReference type="Pfam" id="PF14520">
    <property type="entry name" value="HHH_5"/>
    <property type="match status" value="1"/>
</dbReference>
<feature type="region of interest" description="Domain III" evidence="6">
    <location>
        <begin position="158"/>
        <end position="206"/>
    </location>
</feature>
<dbReference type="OrthoDB" id="5293449at2"/>
<comment type="caution">
    <text evidence="6">Lacks conserved residue(s) required for the propagation of feature annotation.</text>
</comment>
<accession>A0A432VTH6</accession>
<dbReference type="InterPro" id="IPR003583">
    <property type="entry name" value="Hlx-hairpin-Hlx_DNA-bd_motif"/>
</dbReference>
<keyword evidence="2 6" id="KW-0227">DNA damage</keyword>
<comment type="subcellular location">
    <subcellularLocation>
        <location evidence="6">Cytoplasm</location>
    </subcellularLocation>
</comment>
<keyword evidence="4 6" id="KW-0233">DNA recombination</keyword>
<dbReference type="NCBIfam" id="TIGR00084">
    <property type="entry name" value="ruvA"/>
    <property type="match status" value="1"/>
</dbReference>
<dbReference type="GO" id="GO:0005524">
    <property type="term" value="F:ATP binding"/>
    <property type="evidence" value="ECO:0007669"/>
    <property type="project" value="InterPro"/>
</dbReference>
<dbReference type="InterPro" id="IPR013849">
    <property type="entry name" value="DNA_helicase_Holl-junc_RuvA_I"/>
</dbReference>
<evidence type="ECO:0000313" key="9">
    <source>
        <dbReference type="Proteomes" id="UP000288395"/>
    </source>
</evidence>